<gene>
    <name evidence="24" type="primary">lysX</name>
    <name evidence="21" type="synonym">lysS</name>
    <name evidence="24" type="ORF">D7316_03531</name>
</gene>
<keyword evidence="12 22" id="KW-1133">Transmembrane helix</keyword>
<keyword evidence="25" id="KW-1185">Reference proteome</keyword>
<evidence type="ECO:0000256" key="21">
    <source>
        <dbReference type="HAMAP-Rule" id="MF_00252"/>
    </source>
</evidence>
<dbReference type="GO" id="GO:0000049">
    <property type="term" value="F:tRNA binding"/>
    <property type="evidence" value="ECO:0007669"/>
    <property type="project" value="TreeGrafter"/>
</dbReference>
<dbReference type="RefSeq" id="WP_124709368.1">
    <property type="nucleotide sequence ID" value="NZ_CP033972.1"/>
</dbReference>
<dbReference type="InterPro" id="IPR044136">
    <property type="entry name" value="Lys-tRNA-ligase_II_N"/>
</dbReference>
<keyword evidence="21" id="KW-0963">Cytoplasm</keyword>
<keyword evidence="7 22" id="KW-0812">Transmembrane</keyword>
<keyword evidence="21" id="KW-0648">Protein biosynthesis</keyword>
<reference evidence="24 25" key="1">
    <citation type="submission" date="2018-11" db="EMBL/GenBank/DDBJ databases">
        <title>Gordonia insulae sp. nov., isolated from an island soil.</title>
        <authorList>
            <person name="Kim Y.S."/>
            <person name="Kim S.B."/>
        </authorList>
    </citation>
    <scope>NUCLEOTIDE SEQUENCE [LARGE SCALE GENOMIC DNA]</scope>
    <source>
        <strain evidence="24 25">MMS17-SY073</strain>
    </source>
</reference>
<dbReference type="InterPro" id="IPR012340">
    <property type="entry name" value="NA-bd_OB-fold"/>
</dbReference>
<evidence type="ECO:0000256" key="4">
    <source>
        <dbReference type="ARBA" id="ARBA00022475"/>
    </source>
</evidence>
<dbReference type="CDD" id="cd04322">
    <property type="entry name" value="LysRS_N"/>
    <property type="match status" value="1"/>
</dbReference>
<evidence type="ECO:0000256" key="18">
    <source>
        <dbReference type="ARBA" id="ARBA00024681"/>
    </source>
</evidence>
<comment type="catalytic activity">
    <reaction evidence="20 21">
        <text>tRNA(Lys) + L-lysine + ATP = L-lysyl-tRNA(Lys) + AMP + diphosphate</text>
        <dbReference type="Rhea" id="RHEA:20792"/>
        <dbReference type="Rhea" id="RHEA-COMP:9696"/>
        <dbReference type="Rhea" id="RHEA-COMP:9697"/>
        <dbReference type="ChEBI" id="CHEBI:30616"/>
        <dbReference type="ChEBI" id="CHEBI:32551"/>
        <dbReference type="ChEBI" id="CHEBI:33019"/>
        <dbReference type="ChEBI" id="CHEBI:78442"/>
        <dbReference type="ChEBI" id="CHEBI:78529"/>
        <dbReference type="ChEBI" id="CHEBI:456215"/>
        <dbReference type="EC" id="6.1.1.6"/>
    </reaction>
</comment>
<dbReference type="EMBL" id="CP033972">
    <property type="protein sequence ID" value="AZG46926.1"/>
    <property type="molecule type" value="Genomic_DNA"/>
</dbReference>
<dbReference type="Gene3D" id="2.40.50.140">
    <property type="entry name" value="Nucleic acid-binding proteins"/>
    <property type="match status" value="1"/>
</dbReference>
<dbReference type="EC" id="6.1.1.6" evidence="21"/>
<dbReference type="InterPro" id="IPR018149">
    <property type="entry name" value="Lys-tRNA-synth_II_C"/>
</dbReference>
<dbReference type="AlphaFoldDB" id="A0A3G8JPP9"/>
<dbReference type="Pfam" id="PF01336">
    <property type="entry name" value="tRNA_anti-codon"/>
    <property type="match status" value="1"/>
</dbReference>
<keyword evidence="4" id="KW-1003">Cell membrane</keyword>
<dbReference type="PROSITE" id="PS50862">
    <property type="entry name" value="AA_TRNA_LIGASE_II"/>
    <property type="match status" value="1"/>
</dbReference>
<dbReference type="InterPro" id="IPR031553">
    <property type="entry name" value="tRNA-synt_2_TM"/>
</dbReference>
<accession>A0A3G8JPP9</accession>
<comment type="function">
    <text evidence="18">Catalyzes the production of L-lysyl-tRNA(Lys)transfer and the transfer of a lysyl group from L-lysyl-tRNA(Lys) to membrane-bound phosphatidylglycerol (PG), which produces lysylphosphatidylglycerol (LPG), one of the components of the bacterial membrane with a positive net charge. LPG synthesis contributes to the resistance to cationic antimicrobial peptides (CAMPs) and likely protects M.tuberculosis against the CAMPs produced by competiting microorganisms (bacteriocins). In fact, the modification of anionic phosphatidylglycerol with positively charged L-lysine results in repulsion of the peptides.</text>
</comment>
<dbReference type="GO" id="GO:0006629">
    <property type="term" value="P:lipid metabolic process"/>
    <property type="evidence" value="ECO:0007669"/>
    <property type="project" value="UniProtKB-KW"/>
</dbReference>
<feature type="domain" description="Aminoacyl-transfer RNA synthetases class-II family profile" evidence="23">
    <location>
        <begin position="829"/>
        <end position="1148"/>
    </location>
</feature>
<dbReference type="Pfam" id="PF00152">
    <property type="entry name" value="tRNA-synt_2"/>
    <property type="match status" value="1"/>
</dbReference>
<dbReference type="OrthoDB" id="9801152at2"/>
<keyword evidence="13" id="KW-0443">Lipid metabolism</keyword>
<evidence type="ECO:0000259" key="23">
    <source>
        <dbReference type="PROSITE" id="PS50862"/>
    </source>
</evidence>
<dbReference type="GO" id="GO:0005886">
    <property type="term" value="C:plasma membrane"/>
    <property type="evidence" value="ECO:0007669"/>
    <property type="project" value="UniProtKB-SubCell"/>
</dbReference>
<keyword evidence="9 21" id="KW-0547">Nucleotide-binding</keyword>
<evidence type="ECO:0000256" key="16">
    <source>
        <dbReference type="ARBA" id="ARBA00023251"/>
    </source>
</evidence>
<dbReference type="InterPro" id="IPR045864">
    <property type="entry name" value="aa-tRNA-synth_II/BPL/LPL"/>
</dbReference>
<dbReference type="NCBIfam" id="TIGR00499">
    <property type="entry name" value="lysS_bact"/>
    <property type="match status" value="1"/>
</dbReference>
<dbReference type="InterPro" id="IPR002313">
    <property type="entry name" value="Lys-tRNA-ligase_II"/>
</dbReference>
<evidence type="ECO:0000256" key="3">
    <source>
        <dbReference type="ARBA" id="ARBA00009968"/>
    </source>
</evidence>
<name>A0A3G8JPP9_9ACTN</name>
<evidence type="ECO:0000256" key="8">
    <source>
        <dbReference type="ARBA" id="ARBA00022723"/>
    </source>
</evidence>
<dbReference type="GO" id="GO:0005524">
    <property type="term" value="F:ATP binding"/>
    <property type="evidence" value="ECO:0007669"/>
    <property type="project" value="UniProtKB-UniRule"/>
</dbReference>
<comment type="cofactor">
    <cofactor evidence="21">
        <name>Mg(2+)</name>
        <dbReference type="ChEBI" id="CHEBI:18420"/>
    </cofactor>
    <text evidence="21">Binds 3 Mg(2+) ions per subunit.</text>
</comment>
<dbReference type="PANTHER" id="PTHR42918">
    <property type="entry name" value="LYSYL-TRNA SYNTHETASE"/>
    <property type="match status" value="1"/>
</dbReference>
<evidence type="ECO:0000256" key="2">
    <source>
        <dbReference type="ARBA" id="ARBA00005270"/>
    </source>
</evidence>
<feature type="transmembrane region" description="Helical" evidence="22">
    <location>
        <begin position="118"/>
        <end position="141"/>
    </location>
</feature>
<evidence type="ECO:0000256" key="15">
    <source>
        <dbReference type="ARBA" id="ARBA00023146"/>
    </source>
</evidence>
<dbReference type="GO" id="GO:0000287">
    <property type="term" value="F:magnesium ion binding"/>
    <property type="evidence" value="ECO:0007669"/>
    <property type="project" value="UniProtKB-UniRule"/>
</dbReference>
<feature type="transmembrane region" description="Helical" evidence="22">
    <location>
        <begin position="248"/>
        <end position="268"/>
    </location>
</feature>
<dbReference type="NCBIfam" id="NF002821">
    <property type="entry name" value="PRK02983.1"/>
    <property type="match status" value="1"/>
</dbReference>
<dbReference type="Pfam" id="PF16995">
    <property type="entry name" value="tRNA-synt_2_TM"/>
    <property type="match status" value="1"/>
</dbReference>
<organism evidence="24 25">
    <name type="scientific">Gordonia insulae</name>
    <dbReference type="NCBI Taxonomy" id="2420509"/>
    <lineage>
        <taxon>Bacteria</taxon>
        <taxon>Bacillati</taxon>
        <taxon>Actinomycetota</taxon>
        <taxon>Actinomycetes</taxon>
        <taxon>Mycobacteriales</taxon>
        <taxon>Gordoniaceae</taxon>
        <taxon>Gordonia</taxon>
    </lineage>
</organism>
<keyword evidence="15 21" id="KW-0030">Aminoacyl-tRNA synthetase</keyword>
<dbReference type="Pfam" id="PF09924">
    <property type="entry name" value="LPG_synthase_C"/>
    <property type="match status" value="1"/>
</dbReference>
<keyword evidence="16" id="KW-0046">Antibiotic resistance</keyword>
<comment type="similarity">
    <text evidence="21">Belongs to the class-II aminoacyl-tRNA synthetase family.</text>
</comment>
<dbReference type="KEGG" id="gom:D7316_03531"/>
<evidence type="ECO:0000256" key="6">
    <source>
        <dbReference type="ARBA" id="ARBA00022679"/>
    </source>
</evidence>
<evidence type="ECO:0000256" key="5">
    <source>
        <dbReference type="ARBA" id="ARBA00022598"/>
    </source>
</evidence>
<dbReference type="InterPro" id="IPR004364">
    <property type="entry name" value="Aa-tRNA-synt_II"/>
</dbReference>
<evidence type="ECO:0000256" key="1">
    <source>
        <dbReference type="ARBA" id="ARBA00004651"/>
    </source>
</evidence>
<sequence length="1151" mass="126448">MTLEASRAALPEDAPDHLATAAADRPQTAAERRSRDLIDHIRTPSGFGRLAPRIAGTVVGVLATISLLSSVLPFFRHLIHVPRDYVDTFIITLPDTSFAWAFVLALVAFALSMRKRIAWWICVVYLALYTLGNVIYLIPALADELSVTDNDRINLWIGIVIDVAALIYLLATYRQFYTRVRRGAVLRAIGALICGLAIGTLLGWGLVWLFPHTLTRADRLPYAFNRVVAFGAIDQETTFDGRHSFAPVNGLLGLFGAVALIVAAVVLFRSVRLKALITADDERLIRALIGRFNDDDSLAYFSTRRDKAVVFSPDGRAAITYRVELGVGLAGGDPIGDPESWGDAIAEFLTLCDRYGWHPAAMGSSARGAAAYDAAGFGSLSIGDEAILYTRDYSINGPAMRGVRQAVTRTKRAGITIRIRRHSEISTGSIDGKGGSIDGKPSEMAQVVARADAWRDTDEERGFAMALGRIGDPADGNCLLVEAVENEGTDAEKVVGMLSFVPWGRTGVSLDVMRRDRDSVNGIVETMVTELAKNSEQYGITEISLNFATFRAFFEHGAEIGAGPVMRATYSALMFGSRFFQMESLYKSNAKYRPDWQPRYLCFEDNAVLPRVGLAAIVTEGFVQLPRFGRARHYTEGVSAIPAGVDVDALIDELDAEAEQSAVEVHRPEQVRVRLAKMERLVADGFDPYPPSDPPTHSIAQAIAEPEGTVVTIAGRVTRLRDFGKVSFADVHDWSGQVQVLVEESRVIPGTPDFGADVDLGDLIEARGVVGQSRSGELSILIDAWRFNGKCLRPLPDKWSGLTDPEARVRQRYVDLAINPRSRELLATRSLVVKSLRDFLAQRGYLEVETPILQQIHGGANATPFQTHINAYDLDLYLRIAPELYLKRLCVGGVEKVFEIGRNFRNEGVDFSHNPEFTSLEAYEAHSDYLKMLDLTREMIQYAATAAYGEPVIVRTDDDGNEERVDISGAWPVKTVHEVVSEGAGEEVTPETPVETLRAICDRLEIAHRPDWDAGQVVLELYEHLGEDRTTFPTFYTNFPTSTSPLTRAHRSIPGVAERWDLVAWGVELGTAYTELTDPVEQRNRLTAQSVLAAGGDPEAMELDEDFLQALEYAMPPTGGLGVGVDRVVMLITGQSIRESLAFPLAKPQEG</sequence>
<feature type="transmembrane region" description="Helical" evidence="22">
    <location>
        <begin position="88"/>
        <end position="111"/>
    </location>
</feature>
<comment type="catalytic activity">
    <reaction evidence="19">
        <text>L-lysyl-tRNA(Lys) + a 1,2-diacyl-sn-glycero-3-phospho-(1'-sn-glycerol) = a 1,2-diacyl-sn-glycero-3-phospho-1'-(3'-O-L-lysyl)-sn-glycerol + tRNA(Lys)</text>
        <dbReference type="Rhea" id="RHEA:10668"/>
        <dbReference type="Rhea" id="RHEA-COMP:9696"/>
        <dbReference type="Rhea" id="RHEA-COMP:9697"/>
        <dbReference type="ChEBI" id="CHEBI:64716"/>
        <dbReference type="ChEBI" id="CHEBI:75792"/>
        <dbReference type="ChEBI" id="CHEBI:78442"/>
        <dbReference type="ChEBI" id="CHEBI:78529"/>
        <dbReference type="EC" id="2.3.2.3"/>
    </reaction>
</comment>
<dbReference type="NCBIfam" id="NF001756">
    <property type="entry name" value="PRK00484.1"/>
    <property type="match status" value="1"/>
</dbReference>
<dbReference type="GO" id="GO:0006430">
    <property type="term" value="P:lysyl-tRNA aminoacylation"/>
    <property type="evidence" value="ECO:0007669"/>
    <property type="project" value="UniProtKB-UniRule"/>
</dbReference>
<evidence type="ECO:0000256" key="17">
    <source>
        <dbReference type="ARBA" id="ARBA00023268"/>
    </source>
</evidence>
<dbReference type="PRINTS" id="PR00982">
    <property type="entry name" value="TRNASYNTHLYS"/>
</dbReference>
<evidence type="ECO:0000256" key="12">
    <source>
        <dbReference type="ARBA" id="ARBA00022989"/>
    </source>
</evidence>
<dbReference type="HAMAP" id="MF_00252">
    <property type="entry name" value="Lys_tRNA_synth_class2"/>
    <property type="match status" value="1"/>
</dbReference>
<keyword evidence="8 21" id="KW-0479">Metal-binding</keyword>
<evidence type="ECO:0000256" key="22">
    <source>
        <dbReference type="SAM" id="Phobius"/>
    </source>
</evidence>
<dbReference type="Proteomes" id="UP000271469">
    <property type="component" value="Chromosome"/>
</dbReference>
<keyword evidence="17" id="KW-0511">Multifunctional enzyme</keyword>
<feature type="transmembrane region" description="Helical" evidence="22">
    <location>
        <begin position="54"/>
        <end position="76"/>
    </location>
</feature>
<evidence type="ECO:0000256" key="13">
    <source>
        <dbReference type="ARBA" id="ARBA00023098"/>
    </source>
</evidence>
<evidence type="ECO:0000256" key="19">
    <source>
        <dbReference type="ARBA" id="ARBA00047540"/>
    </source>
</evidence>
<evidence type="ECO:0000256" key="11">
    <source>
        <dbReference type="ARBA" id="ARBA00022842"/>
    </source>
</evidence>
<evidence type="ECO:0000256" key="7">
    <source>
        <dbReference type="ARBA" id="ARBA00022692"/>
    </source>
</evidence>
<dbReference type="GO" id="GO:0004824">
    <property type="term" value="F:lysine-tRNA ligase activity"/>
    <property type="evidence" value="ECO:0007669"/>
    <property type="project" value="UniProtKB-UniRule"/>
</dbReference>
<evidence type="ECO:0000256" key="10">
    <source>
        <dbReference type="ARBA" id="ARBA00022840"/>
    </source>
</evidence>
<feature type="binding site" evidence="21">
    <location>
        <position position="1068"/>
    </location>
    <ligand>
        <name>Mg(2+)</name>
        <dbReference type="ChEBI" id="CHEBI:18420"/>
        <label>2</label>
    </ligand>
</feature>
<dbReference type="InterPro" id="IPR024320">
    <property type="entry name" value="LPG_synthase_C"/>
</dbReference>
<keyword evidence="6" id="KW-0808">Transferase</keyword>
<dbReference type="SUPFAM" id="SSF50249">
    <property type="entry name" value="Nucleic acid-binding proteins"/>
    <property type="match status" value="1"/>
</dbReference>
<keyword evidence="11 21" id="KW-0460">Magnesium</keyword>
<dbReference type="InterPro" id="IPR004365">
    <property type="entry name" value="NA-bd_OB_tRNA"/>
</dbReference>
<evidence type="ECO:0000256" key="9">
    <source>
        <dbReference type="ARBA" id="ARBA00022741"/>
    </source>
</evidence>
<dbReference type="GO" id="GO:0050071">
    <property type="term" value="F:phosphatidylglycerol lysyltransferase activity"/>
    <property type="evidence" value="ECO:0007669"/>
    <property type="project" value="UniProtKB-EC"/>
</dbReference>
<evidence type="ECO:0000256" key="14">
    <source>
        <dbReference type="ARBA" id="ARBA00023136"/>
    </source>
</evidence>
<evidence type="ECO:0000313" key="24">
    <source>
        <dbReference type="EMBL" id="AZG46926.1"/>
    </source>
</evidence>
<dbReference type="GO" id="GO:0046677">
    <property type="term" value="P:response to antibiotic"/>
    <property type="evidence" value="ECO:0007669"/>
    <property type="project" value="UniProtKB-KW"/>
</dbReference>
<proteinExistence type="inferred from homology"/>
<keyword evidence="14 22" id="KW-0472">Membrane</keyword>
<dbReference type="InterPro" id="IPR006195">
    <property type="entry name" value="aa-tRNA-synth_II"/>
</dbReference>
<comment type="similarity">
    <text evidence="2">In the N-terminal section; belongs to the LPG synthetase family.</text>
</comment>
<comment type="subunit">
    <text evidence="21">Homodimer.</text>
</comment>
<dbReference type="GO" id="GO:0005829">
    <property type="term" value="C:cytosol"/>
    <property type="evidence" value="ECO:0007669"/>
    <property type="project" value="TreeGrafter"/>
</dbReference>
<feature type="binding site" evidence="21">
    <location>
        <position position="1068"/>
    </location>
    <ligand>
        <name>Mg(2+)</name>
        <dbReference type="ChEBI" id="CHEBI:18420"/>
        <label>1</label>
    </ligand>
</feature>
<feature type="transmembrane region" description="Helical" evidence="22">
    <location>
        <begin position="153"/>
        <end position="173"/>
    </location>
</feature>
<dbReference type="SUPFAM" id="SSF55681">
    <property type="entry name" value="Class II aaRS and biotin synthetases"/>
    <property type="match status" value="1"/>
</dbReference>
<feature type="binding site" evidence="21">
    <location>
        <position position="1061"/>
    </location>
    <ligand>
        <name>Mg(2+)</name>
        <dbReference type="ChEBI" id="CHEBI:18420"/>
        <label>1</label>
    </ligand>
</feature>
<dbReference type="PANTHER" id="PTHR42918:SF15">
    <property type="entry name" value="LYSINE--TRNA LIGASE, CHLOROPLASTIC_MITOCHONDRIAL"/>
    <property type="match status" value="1"/>
</dbReference>
<keyword evidence="5 21" id="KW-0436">Ligase</keyword>
<comment type="subcellular location">
    <subcellularLocation>
        <location evidence="1">Cell membrane</location>
        <topology evidence="1">Multi-pass membrane protein</topology>
    </subcellularLocation>
    <subcellularLocation>
        <location evidence="21">Cytoplasm</location>
    </subcellularLocation>
</comment>
<evidence type="ECO:0000313" key="25">
    <source>
        <dbReference type="Proteomes" id="UP000271469"/>
    </source>
</evidence>
<dbReference type="Gene3D" id="3.30.930.10">
    <property type="entry name" value="Bira Bifunctional Protein, Domain 2"/>
    <property type="match status" value="1"/>
</dbReference>
<keyword evidence="10 21" id="KW-0067">ATP-binding</keyword>
<feature type="transmembrane region" description="Helical" evidence="22">
    <location>
        <begin position="185"/>
        <end position="210"/>
    </location>
</feature>
<comment type="similarity">
    <text evidence="3">In the C-terminal section; belongs to the class-II aminoacyl-tRNA synthetase family.</text>
</comment>
<evidence type="ECO:0000256" key="20">
    <source>
        <dbReference type="ARBA" id="ARBA00048573"/>
    </source>
</evidence>
<protein>
    <recommendedName>
        <fullName evidence="21">Lysine--tRNA ligase</fullName>
        <ecNumber evidence="21">6.1.1.6</ecNumber>
    </recommendedName>
    <alternativeName>
        <fullName evidence="21">Lysyl-tRNA synthetase</fullName>
        <shortName evidence="21">LysRS</shortName>
    </alternativeName>
</protein>